<reference evidence="4 5" key="1">
    <citation type="submission" date="2020-04" db="EMBL/GenBank/DDBJ databases">
        <title>Perkinsus chesapeaki whole genome sequence.</title>
        <authorList>
            <person name="Bogema D.R."/>
        </authorList>
    </citation>
    <scope>NUCLEOTIDE SEQUENCE [LARGE SCALE GENOMIC DNA]</scope>
    <source>
        <strain evidence="4">ATCC PRA-425</strain>
    </source>
</reference>
<keyword evidence="1" id="KW-0694">RNA-binding</keyword>
<keyword evidence="5" id="KW-1185">Reference proteome</keyword>
<feature type="region of interest" description="Disordered" evidence="2">
    <location>
        <begin position="420"/>
        <end position="464"/>
    </location>
</feature>
<dbReference type="OrthoDB" id="442528at2759"/>
<dbReference type="SUPFAM" id="SSF54928">
    <property type="entry name" value="RNA-binding domain, RBD"/>
    <property type="match status" value="1"/>
</dbReference>
<dbReference type="PROSITE" id="PS50102">
    <property type="entry name" value="RRM"/>
    <property type="match status" value="1"/>
</dbReference>
<proteinExistence type="predicted"/>
<dbReference type="CDD" id="cd12277">
    <property type="entry name" value="RRM3_MEI2_EAR1_like"/>
    <property type="match status" value="1"/>
</dbReference>
<dbReference type="InterPro" id="IPR000504">
    <property type="entry name" value="RRM_dom"/>
</dbReference>
<dbReference type="AlphaFoldDB" id="A0A7J6MK82"/>
<sequence>MDHFGEPPSIPQAPPVMGAPDENAKHQEQDEWYQQNHAGYEASAQAGSGETGEFNRRPSTVKLLLKNSVVHFEEETEGAPPTLQEMCRQRSQSDMTANKTDASVLIGEYDPTTQELQYVNPYRMEDSFTSDGGLNLGAFPSYIPSSIRKQQHQPGLEGIEECYDDEEGLLGSCPSPDPASASVLAHLDGLLATPPMEAANDAGLPAPVVVNTPPASAFPLYAQDDQDGGETGEQEEQGFEEKQYRSPQKYQSRYTTANNNNGAGARYGQQQQQTIRKGGGPIRNSRETPPHDGPNTTVMFRNIPNRFSPEALREVIRDKGFAMSMDFFYMPMDFQNQCNLGYAFINFVNVDELERFTEEFNGQKLPMYKSHKVCEVCPARVQGLKANVDHFRKSAARGTIPEEYKPVCFRNGVMVPFPPPERTFNRMTSGDGGVDHRRSSKSSTHSGTSGGRGVDAKTSLRTES</sequence>
<comment type="caution">
    <text evidence="4">The sequence shown here is derived from an EMBL/GenBank/DDBJ whole genome shotgun (WGS) entry which is preliminary data.</text>
</comment>
<evidence type="ECO:0000313" key="5">
    <source>
        <dbReference type="Proteomes" id="UP000591131"/>
    </source>
</evidence>
<feature type="domain" description="RRM" evidence="3">
    <location>
        <begin position="296"/>
        <end position="381"/>
    </location>
</feature>
<evidence type="ECO:0000259" key="3">
    <source>
        <dbReference type="PROSITE" id="PS50102"/>
    </source>
</evidence>
<dbReference type="Proteomes" id="UP000591131">
    <property type="component" value="Unassembled WGS sequence"/>
</dbReference>
<evidence type="ECO:0000313" key="4">
    <source>
        <dbReference type="EMBL" id="KAF4671963.1"/>
    </source>
</evidence>
<name>A0A7J6MK82_PERCH</name>
<evidence type="ECO:0000256" key="1">
    <source>
        <dbReference type="PROSITE-ProRule" id="PRU00176"/>
    </source>
</evidence>
<feature type="region of interest" description="Disordered" evidence="2">
    <location>
        <begin position="215"/>
        <end position="302"/>
    </location>
</feature>
<dbReference type="Gene3D" id="3.30.70.330">
    <property type="match status" value="1"/>
</dbReference>
<dbReference type="InterPro" id="IPR007201">
    <property type="entry name" value="Mei2-like_Rrm_C"/>
</dbReference>
<dbReference type="EMBL" id="JAAPAO010000123">
    <property type="protein sequence ID" value="KAF4671963.1"/>
    <property type="molecule type" value="Genomic_DNA"/>
</dbReference>
<gene>
    <name evidence="4" type="ORF">FOL47_001050</name>
</gene>
<dbReference type="InterPro" id="IPR012677">
    <property type="entry name" value="Nucleotide-bd_a/b_plait_sf"/>
</dbReference>
<feature type="compositionally biased region" description="Low complexity" evidence="2">
    <location>
        <begin position="253"/>
        <end position="274"/>
    </location>
</feature>
<dbReference type="GO" id="GO:0003723">
    <property type="term" value="F:RNA binding"/>
    <property type="evidence" value="ECO:0007669"/>
    <property type="project" value="UniProtKB-UniRule"/>
</dbReference>
<accession>A0A7J6MK82</accession>
<organism evidence="4 5">
    <name type="scientific">Perkinsus chesapeaki</name>
    <name type="common">Clam parasite</name>
    <name type="synonym">Perkinsus andrewsi</name>
    <dbReference type="NCBI Taxonomy" id="330153"/>
    <lineage>
        <taxon>Eukaryota</taxon>
        <taxon>Sar</taxon>
        <taxon>Alveolata</taxon>
        <taxon>Perkinsozoa</taxon>
        <taxon>Perkinsea</taxon>
        <taxon>Perkinsida</taxon>
        <taxon>Perkinsidae</taxon>
        <taxon>Perkinsus</taxon>
    </lineage>
</organism>
<protein>
    <recommendedName>
        <fullName evidence="3">RRM domain-containing protein</fullName>
    </recommendedName>
</protein>
<dbReference type="InterPro" id="IPR035979">
    <property type="entry name" value="RBD_domain_sf"/>
</dbReference>
<dbReference type="Pfam" id="PF04059">
    <property type="entry name" value="RRM_2"/>
    <property type="match status" value="1"/>
</dbReference>
<feature type="region of interest" description="Disordered" evidence="2">
    <location>
        <begin position="1"/>
        <end position="55"/>
    </location>
</feature>
<feature type="compositionally biased region" description="Acidic residues" evidence="2">
    <location>
        <begin position="224"/>
        <end position="238"/>
    </location>
</feature>
<evidence type="ECO:0000256" key="2">
    <source>
        <dbReference type="SAM" id="MobiDB-lite"/>
    </source>
</evidence>
<feature type="compositionally biased region" description="Basic and acidic residues" evidence="2">
    <location>
        <begin position="454"/>
        <end position="464"/>
    </location>
</feature>